<name>A0AA36GFT0_9BILA</name>
<feature type="compositionally biased region" description="Polar residues" evidence="1">
    <location>
        <begin position="184"/>
        <end position="197"/>
    </location>
</feature>
<organism evidence="2 4">
    <name type="scientific">Mesorhabditis spiculigera</name>
    <dbReference type="NCBI Taxonomy" id="96644"/>
    <lineage>
        <taxon>Eukaryota</taxon>
        <taxon>Metazoa</taxon>
        <taxon>Ecdysozoa</taxon>
        <taxon>Nematoda</taxon>
        <taxon>Chromadorea</taxon>
        <taxon>Rhabditida</taxon>
        <taxon>Rhabditina</taxon>
        <taxon>Rhabditomorpha</taxon>
        <taxon>Rhabditoidea</taxon>
        <taxon>Rhabditidae</taxon>
        <taxon>Mesorhabditinae</taxon>
        <taxon>Mesorhabditis</taxon>
    </lineage>
</organism>
<evidence type="ECO:0000256" key="1">
    <source>
        <dbReference type="SAM" id="MobiDB-lite"/>
    </source>
</evidence>
<comment type="caution">
    <text evidence="2">The sequence shown here is derived from an EMBL/GenBank/DDBJ whole genome shotgun (WGS) entry which is preliminary data.</text>
</comment>
<keyword evidence="4" id="KW-1185">Reference proteome</keyword>
<gene>
    <name evidence="2" type="ORF">MSPICULIGERA_LOCUS21698</name>
    <name evidence="3" type="ORF">MSPICULIGERA_LOCUS21778</name>
</gene>
<dbReference type="EMBL" id="CATQJA010002665">
    <property type="protein sequence ID" value="CAJ0583626.1"/>
    <property type="molecule type" value="Genomic_DNA"/>
</dbReference>
<reference evidence="2" key="1">
    <citation type="submission" date="2023-06" db="EMBL/GenBank/DDBJ databases">
        <authorList>
            <person name="Delattre M."/>
        </authorList>
    </citation>
    <scope>NUCLEOTIDE SEQUENCE</scope>
    <source>
        <strain evidence="2">AF72</strain>
    </source>
</reference>
<sequence length="236" mass="25179">MASLLCTSYQNDTTGYIKSYYESDLNRCALYVTYGGEPYGNLTAMCNQIAAPIKGQCQVVNAMQTELLTYIQASLFTPDAKFFLGLVREPDCGAWHWVHYDGSTTLQSANGSYDCTQTQAVYDSGTTKPQEPSFYVNTTGFLCQCYEPATQLATTKLPGDNSTMEPIDTENPFETAGSTEPMGNGTTLAPDSNATAVTSSQQSPTAATAPPGGSAGETGPRWFILIGIAALLARGC</sequence>
<accession>A0AA36GFT0</accession>
<evidence type="ECO:0008006" key="5">
    <source>
        <dbReference type="Google" id="ProtNLM"/>
    </source>
</evidence>
<dbReference type="AlphaFoldDB" id="A0AA36GFT0"/>
<evidence type="ECO:0000313" key="3">
    <source>
        <dbReference type="EMBL" id="CAJ0583708.1"/>
    </source>
</evidence>
<feature type="compositionally biased region" description="Low complexity" evidence="1">
    <location>
        <begin position="198"/>
        <end position="218"/>
    </location>
</feature>
<evidence type="ECO:0000313" key="4">
    <source>
        <dbReference type="Proteomes" id="UP001177023"/>
    </source>
</evidence>
<proteinExistence type="predicted"/>
<evidence type="ECO:0000313" key="2">
    <source>
        <dbReference type="EMBL" id="CAJ0583626.1"/>
    </source>
</evidence>
<protein>
    <recommendedName>
        <fullName evidence="5">C-type lectin domain-containing protein</fullName>
    </recommendedName>
</protein>
<dbReference type="EMBL" id="CATQJA010002665">
    <property type="protein sequence ID" value="CAJ0583708.1"/>
    <property type="molecule type" value="Genomic_DNA"/>
</dbReference>
<feature type="region of interest" description="Disordered" evidence="1">
    <location>
        <begin position="156"/>
        <end position="218"/>
    </location>
</feature>
<feature type="non-terminal residue" evidence="2">
    <location>
        <position position="1"/>
    </location>
</feature>
<dbReference type="Proteomes" id="UP001177023">
    <property type="component" value="Unassembled WGS sequence"/>
</dbReference>